<dbReference type="InterPro" id="IPR039366">
    <property type="entry name" value="Pilotin"/>
</dbReference>
<dbReference type="EMBL" id="ABJD02000104">
    <property type="protein sequence ID" value="EDU57879.1"/>
    <property type="molecule type" value="Genomic_DNA"/>
</dbReference>
<evidence type="ECO:0000313" key="2">
    <source>
        <dbReference type="Proteomes" id="UP000004506"/>
    </source>
</evidence>
<protein>
    <recommendedName>
        <fullName evidence="3">Lipoprotein</fullName>
    </recommendedName>
</protein>
<comment type="caution">
    <text evidence="1">The sequence shown here is derived from an EMBL/GenBank/DDBJ whole genome shotgun (WGS) entry which is preliminary data.</text>
</comment>
<reference evidence="2" key="2">
    <citation type="submission" date="2008-04" db="EMBL/GenBank/DDBJ databases">
        <title>Draft genome sequence of Providencia stuartii(ATCC 25827).</title>
        <authorList>
            <person name="Sudarsanam P."/>
            <person name="Ley R."/>
            <person name="Guruge J."/>
            <person name="Turnbaugh P.J."/>
            <person name="Mahowald M."/>
            <person name="Liep D."/>
            <person name="Gordon J."/>
        </authorList>
    </citation>
    <scope>NUCLEOTIDE SEQUENCE [LARGE SCALE GENOMIC DNA]</scope>
    <source>
        <strain evidence="2">ATCC 25827</strain>
    </source>
</reference>
<dbReference type="Pfam" id="PF09619">
    <property type="entry name" value="YscW"/>
    <property type="match status" value="1"/>
</dbReference>
<name>A0AA86YW07_PROST</name>
<dbReference type="RefSeq" id="WP_004926206.1">
    <property type="nucleotide sequence ID" value="NZ_DS607680.1"/>
</dbReference>
<gene>
    <name evidence="1" type="ORF">PROSTU_04148</name>
</gene>
<reference evidence="1 2" key="3">
    <citation type="submission" date="2008-05" db="EMBL/GenBank/DDBJ databases">
        <authorList>
            <person name="Fulton L."/>
            <person name="Clifton S."/>
            <person name="Fulton B."/>
            <person name="Xu J."/>
            <person name="Minx P."/>
            <person name="Pepin K.H."/>
            <person name="Johnson M."/>
            <person name="Thiruvilangam P."/>
            <person name="Bhonagiri V."/>
            <person name="Nash W.E."/>
            <person name="Mardis E.R."/>
            <person name="Wilson R.K."/>
        </authorList>
    </citation>
    <scope>NUCLEOTIDE SEQUENCE [LARGE SCALE GENOMIC DNA]</scope>
    <source>
        <strain evidence="1 2">ATCC 25827</strain>
    </source>
</reference>
<dbReference type="Proteomes" id="UP000004506">
    <property type="component" value="Unassembled WGS sequence"/>
</dbReference>
<evidence type="ECO:0000313" key="1">
    <source>
        <dbReference type="EMBL" id="EDU57879.1"/>
    </source>
</evidence>
<sequence length="145" mass="16482">MKIMNYKQRLKTSIFLFILAFFLSGCVKKPHNLSNKENAMSLQGNIYSKNIDIPNESIITLSFSPLQQNDNENTKNDNFQFKTKETGRTIAFSVALPPDIIIRKNNLGISARVEKNNELIMMTEQISPFPKNNTDKISLTVVANQ</sequence>
<proteinExistence type="predicted"/>
<reference evidence="2" key="1">
    <citation type="submission" date="2008-04" db="EMBL/GenBank/DDBJ databases">
        <title>Draft genome sequence of Providencia stuartii (ATCC 25827).</title>
        <authorList>
            <person name="Sudarsanam P."/>
            <person name="Ley R."/>
            <person name="Guruge J."/>
            <person name="Turnbaugh P.J."/>
            <person name="Mahowald M."/>
            <person name="Liep D."/>
            <person name="Gordon J."/>
        </authorList>
    </citation>
    <scope>NUCLEOTIDE SEQUENCE [LARGE SCALE GENOMIC DNA]</scope>
    <source>
        <strain evidence="2">ATCC 25827</strain>
    </source>
</reference>
<dbReference type="AlphaFoldDB" id="A0AA86YW07"/>
<accession>A0AA86YW07</accession>
<dbReference type="PROSITE" id="PS51257">
    <property type="entry name" value="PROKAR_LIPOPROTEIN"/>
    <property type="match status" value="1"/>
</dbReference>
<organism evidence="1 2">
    <name type="scientific">Providencia stuartii ATCC 25827</name>
    <dbReference type="NCBI Taxonomy" id="471874"/>
    <lineage>
        <taxon>Bacteria</taxon>
        <taxon>Pseudomonadati</taxon>
        <taxon>Pseudomonadota</taxon>
        <taxon>Gammaproteobacteria</taxon>
        <taxon>Enterobacterales</taxon>
        <taxon>Morganellaceae</taxon>
        <taxon>Providencia</taxon>
    </lineage>
</organism>
<evidence type="ECO:0008006" key="3">
    <source>
        <dbReference type="Google" id="ProtNLM"/>
    </source>
</evidence>